<protein>
    <recommendedName>
        <fullName evidence="4">Peptidase A1 domain-containing protein</fullName>
    </recommendedName>
</protein>
<dbReference type="EMBL" id="KN832875">
    <property type="protein sequence ID" value="KIN02425.1"/>
    <property type="molecule type" value="Genomic_DNA"/>
</dbReference>
<dbReference type="STRING" id="913774.A0A0C3HH15"/>
<organism evidence="2 3">
    <name type="scientific">Oidiodendron maius (strain Zn)</name>
    <dbReference type="NCBI Taxonomy" id="913774"/>
    <lineage>
        <taxon>Eukaryota</taxon>
        <taxon>Fungi</taxon>
        <taxon>Dikarya</taxon>
        <taxon>Ascomycota</taxon>
        <taxon>Pezizomycotina</taxon>
        <taxon>Leotiomycetes</taxon>
        <taxon>Leotiomycetes incertae sedis</taxon>
        <taxon>Myxotrichaceae</taxon>
        <taxon>Oidiodendron</taxon>
    </lineage>
</organism>
<dbReference type="AlphaFoldDB" id="A0A0C3HH15"/>
<evidence type="ECO:0000313" key="3">
    <source>
        <dbReference type="Proteomes" id="UP000054321"/>
    </source>
</evidence>
<gene>
    <name evidence="2" type="ORF">OIDMADRAFT_122224</name>
</gene>
<sequence length="396" mass="42180">MFPNLPRQLLLGYILVLSLIPTVSCSACPPPIFLPLSNCTIAGTAIDSWGLRLDLADPSQYLCVVPSTVVNSTLVISSTFCQTEPNVTTAQCESLCGNTFNTSIAGTSYTSSSPGAVLAPNPVWAELSPQALLAGTTVLQLPPENDVSKFPIGIITSGNHQNAGHFGLANDSDALHSLLSDGLIPDNGFGFNAGSQSVTNPRDGGLVLGGYDLASIDGAFSTFPVATTADAGQRECPFQITITMLVLRFPLAEGFTDVNLTSPGILIPACIEPYDNLFRFPQTILQAFQTVTGWSSNTTPDPNLYIAEPGLNYPQMTGFNGSLIFTLNDGYEVEIPNDELSNPLRGIDTNGARVLQPNITEVGIFYQEAPLNTAVLGKVFLSQVSYHMLLPPRYVQ</sequence>
<dbReference type="Gene3D" id="2.40.70.10">
    <property type="entry name" value="Acid Proteases"/>
    <property type="match status" value="1"/>
</dbReference>
<feature type="chain" id="PRO_5002178169" description="Peptidase A1 domain-containing protein" evidence="1">
    <location>
        <begin position="26"/>
        <end position="396"/>
    </location>
</feature>
<dbReference type="Proteomes" id="UP000054321">
    <property type="component" value="Unassembled WGS sequence"/>
</dbReference>
<evidence type="ECO:0000256" key="1">
    <source>
        <dbReference type="SAM" id="SignalP"/>
    </source>
</evidence>
<dbReference type="InterPro" id="IPR021109">
    <property type="entry name" value="Peptidase_aspartic_dom_sf"/>
</dbReference>
<keyword evidence="3" id="KW-1185">Reference proteome</keyword>
<dbReference type="OrthoDB" id="5361565at2759"/>
<accession>A0A0C3HH15</accession>
<dbReference type="SUPFAM" id="SSF50630">
    <property type="entry name" value="Acid proteases"/>
    <property type="match status" value="1"/>
</dbReference>
<dbReference type="InParanoid" id="A0A0C3HH15"/>
<evidence type="ECO:0008006" key="4">
    <source>
        <dbReference type="Google" id="ProtNLM"/>
    </source>
</evidence>
<reference evidence="2 3" key="1">
    <citation type="submission" date="2014-04" db="EMBL/GenBank/DDBJ databases">
        <authorList>
            <consortium name="DOE Joint Genome Institute"/>
            <person name="Kuo A."/>
            <person name="Martino E."/>
            <person name="Perotto S."/>
            <person name="Kohler A."/>
            <person name="Nagy L.G."/>
            <person name="Floudas D."/>
            <person name="Copeland A."/>
            <person name="Barry K.W."/>
            <person name="Cichocki N."/>
            <person name="Veneault-Fourrey C."/>
            <person name="LaButti K."/>
            <person name="Lindquist E.A."/>
            <person name="Lipzen A."/>
            <person name="Lundell T."/>
            <person name="Morin E."/>
            <person name="Murat C."/>
            <person name="Sun H."/>
            <person name="Tunlid A."/>
            <person name="Henrissat B."/>
            <person name="Grigoriev I.V."/>
            <person name="Hibbett D.S."/>
            <person name="Martin F."/>
            <person name="Nordberg H.P."/>
            <person name="Cantor M.N."/>
            <person name="Hua S.X."/>
        </authorList>
    </citation>
    <scope>NUCLEOTIDE SEQUENCE [LARGE SCALE GENOMIC DNA]</scope>
    <source>
        <strain evidence="2 3">Zn</strain>
    </source>
</reference>
<feature type="signal peptide" evidence="1">
    <location>
        <begin position="1"/>
        <end position="25"/>
    </location>
</feature>
<name>A0A0C3HH15_OIDMZ</name>
<dbReference type="HOGENOM" id="CLU_048452_0_0_1"/>
<reference evidence="3" key="2">
    <citation type="submission" date="2015-01" db="EMBL/GenBank/DDBJ databases">
        <title>Evolutionary Origins and Diversification of the Mycorrhizal Mutualists.</title>
        <authorList>
            <consortium name="DOE Joint Genome Institute"/>
            <consortium name="Mycorrhizal Genomics Consortium"/>
            <person name="Kohler A."/>
            <person name="Kuo A."/>
            <person name="Nagy L.G."/>
            <person name="Floudas D."/>
            <person name="Copeland A."/>
            <person name="Barry K.W."/>
            <person name="Cichocki N."/>
            <person name="Veneault-Fourrey C."/>
            <person name="LaButti K."/>
            <person name="Lindquist E.A."/>
            <person name="Lipzen A."/>
            <person name="Lundell T."/>
            <person name="Morin E."/>
            <person name="Murat C."/>
            <person name="Riley R."/>
            <person name="Ohm R."/>
            <person name="Sun H."/>
            <person name="Tunlid A."/>
            <person name="Henrissat B."/>
            <person name="Grigoriev I.V."/>
            <person name="Hibbett D.S."/>
            <person name="Martin F."/>
        </authorList>
    </citation>
    <scope>NUCLEOTIDE SEQUENCE [LARGE SCALE GENOMIC DNA]</scope>
    <source>
        <strain evidence="3">Zn</strain>
    </source>
</reference>
<proteinExistence type="predicted"/>
<keyword evidence="1" id="KW-0732">Signal</keyword>
<evidence type="ECO:0000313" key="2">
    <source>
        <dbReference type="EMBL" id="KIN02425.1"/>
    </source>
</evidence>